<dbReference type="Pfam" id="PF19258">
    <property type="entry name" value="KxYKxGKxW_sig"/>
    <property type="match status" value="1"/>
</dbReference>
<reference evidence="9 10" key="1">
    <citation type="submission" date="2016-03" db="EMBL/GenBank/DDBJ databases">
        <title>Pediococcus and Lactobacillus from brewery environment - whole genome sequencing and assembly.</title>
        <authorList>
            <person name="Behr J."/>
            <person name="Geissler A.J."/>
            <person name="Vogel R.F."/>
        </authorList>
    </citation>
    <scope>NUCLEOTIDE SEQUENCE [LARGE SCALE GENOMIC DNA]</scope>
    <source>
        <strain evidence="9 10">TMW 1.1995</strain>
        <plasmid evidence="10">pl11995-8</plasmid>
    </source>
</reference>
<feature type="compositionally biased region" description="Polar residues" evidence="6">
    <location>
        <begin position="634"/>
        <end position="645"/>
    </location>
</feature>
<evidence type="ECO:0000256" key="2">
    <source>
        <dbReference type="ARBA" id="ARBA00022525"/>
    </source>
</evidence>
<feature type="compositionally biased region" description="Polar residues" evidence="6">
    <location>
        <begin position="818"/>
        <end position="838"/>
    </location>
</feature>
<evidence type="ECO:0000256" key="4">
    <source>
        <dbReference type="ARBA" id="ARBA00022737"/>
    </source>
</evidence>
<accession>A0A1B2J382</accession>
<dbReference type="InterPro" id="IPR041495">
    <property type="entry name" value="Mub_B2"/>
</dbReference>
<feature type="region of interest" description="Disordered" evidence="6">
    <location>
        <begin position="46"/>
        <end position="228"/>
    </location>
</feature>
<feature type="region of interest" description="Disordered" evidence="6">
    <location>
        <begin position="634"/>
        <end position="657"/>
    </location>
</feature>
<sequence length="2211" mass="230988">MGEKKLHYKMYKDGKKFVFAAIATLSFFVFGGVSTVAVHADQTTTPATPVQAGQPTTPATPVQAGQLTTPATPVQAGQPTTPATPVQAGQPTTPATPVQAGQLTTPATPVQAGQPTTPATPVQAGQPTTPATPVQAGQPTTPATPVQAGQLTTPATPVQAGQPTTPATPVQAGQLTTPATPVQAGQPTTPATPVQAGQLTTPATPVQAGQPTKSDSTSASKAPASDEAALTHVDKDNFTDYFRLNGSATYDAKTGIVTITPDQNNEVGNFSLTSKIDMNKNFTLTGQVNLGSDQKGADGIGFAFHSGNTTDLGNAGSNLGIGGLQDAIGFKLDTYFNPYQAPLSNKNGSEISPTDSDGFGWNGDSAEAPYGTFVDTDNEEVATKDGIEVQRWWAKDVDGTSQALSTSDVNGQFHDFTIDYDGDTRTLTIKYTPTSGKTLTWTTTISKSNQAMAMIVSASTGGAKNLQQFKIDSFDFKQAATVNVKYVDTKGKQIAESTVSYPNGANVNGTYSTEQLAVPNYTFLKMDDGSATGKTSLPTTGKLTNAGDNGTVIYVYAPQEAANVTYIDDTTGKTLSAKDLTGDYGSTDPYRTGDTIADYEKQGYQLVSDKYPTNGVVYDQDGVVKSYEVHLTHGTTPVGPNNPQTPGEPINPDEPDGPKWPISTNYDKTVNETVSYVDQNGHVVAKQHTDSVNFTRTVVVDNVTGEVITSGAGTTAWTATNGDTTFDAVVSPVVPGSVADKAQTAAVTDLNADSADVNETVTYTKVGSLVPSSSDGNFPGAPTVVYPNDPSDATKVTPAGVPTVPGYTAHDPEGNGLTPGSSYQPSDPTKDTTITYTADKQKGSVSYVDDTTGKTLKTDSISGTTGSKSSYSTSGSIADYKKQGYELVTDGYPADLTFDNDDTTDQNFTVHLKHQLTSVNPTDPQTPGAPINPDEPDGPKWPTSTNYDKTVNETVSYVDQNGHVVAKQHTDSVNFTRTVVVDNVTGEVITSGAGTTAWTATNGDTTFDAVVSPVVPGSVADKAQTAAVTDLNADSADVNETVTYTKVGSLVPSSSDGNFPGAPTVVYPNDPSDATKVTPAGVPTVPGYTAHDPEGNGLTPGSSYQPSDPTKDTTITYTADKQKGSVSYVDDTTGKTLKTDSISGTTGSKSSYSTSGSIADYKKQGYELVTDGYPADLTFDNDDTTDQNFTVHLKHQLTSVNPTDPQTPGAPINPDEPDGPKWPTSTNYDKTVNETVSYVDQNGHVVAKPHTDSVNFTRTVVVDNVTGEVITSGAGTTAWTATNGDTTFDAVVSPVVPGSVADKAQTAAVTDLNADSADVNETVTYTKVGSLVPSSSDGNFPGAPTVVYPNDPSDATKVTPAGVPTVPGYTAHDPEGNGLTPGSSYQPSDPTKDTTITYTADKQKGSVSYVDDTTGKTLKTDSISGTTGSKSSYSTSGSIADYKKQGYELVTDGYPADLTFDNDDTTDQNFTVHLKHQLTSVNPTDPQTPGAPINPDEPDGPKWPTSTNYDKTVNETVSYVDQNGHVVAKPHTDSVNFTRTVVVDNVTGEVITSGAGTTAWTATNGDTTFDAVVSPVVPGSVADKAQTAAVTDLNADSADVNETVTYTKVGSLVPSSSDGNFPGAPTVVYPNDPSDATKVTPAGVPTVPGYTAHDPEGNGLTPGSSYQPSDPTKDTTITYTADKQKGSVSYVDDTTGKTLKTDSISGTTGSKSSYSTSGSIADYKKQGYELVTDGYPADLTFDNDDTTDQNFTVHLKHQLTSVNPTDPQTPGAPINPDEPDGPKWPEGTDKSSVTQTVIRTVNYLDKQTGKVVAKQVTEQVTYNRTAIVDKVTGQIIGYSTTGGDTVDQTDGDKAWTAVDNKSDWDSVTSPDLSSKGYLAPDLATVAQQTVTPGDKDVTVNVYYDHDVVPVNPTNPQTPGTPINPDDPDSPKWPAGTDKNSLTTDVHQTIHYQYGDGSQAAPDKTDSTTFDHQVEIDKVTGEIVKDDGWTAENGKTSFDSKNSPVIPGYTASKPASDSVDGLTQDSKDNVQTIVYAKTPVAGGNVTAKYVDENGNPIADDVIASGNVGDPYSTTQKDVPGYTFKEVQGNPTGSFTDQDQTVTYVYTKNPATDNTGGTGSNQPGKPGNGTDTGNPSSNQPGNPSQPSNATNNGVINTSTNTGSKVNNGAVNSPELPQTGENNSQSQTMSFIGILLAMFGSLLGFLGIKKRRND</sequence>
<feature type="compositionally biased region" description="Polar residues" evidence="6">
    <location>
        <begin position="1099"/>
        <end position="1119"/>
    </location>
</feature>
<feature type="region of interest" description="Disordered" evidence="6">
    <location>
        <begin position="1480"/>
        <end position="1502"/>
    </location>
</feature>
<dbReference type="NCBIfam" id="TIGR01167">
    <property type="entry name" value="LPXTG_anchor"/>
    <property type="match status" value="1"/>
</dbReference>
<feature type="compositionally biased region" description="Polar residues" evidence="6">
    <location>
        <begin position="2147"/>
        <end position="2181"/>
    </location>
</feature>
<evidence type="ECO:0000256" key="3">
    <source>
        <dbReference type="ARBA" id="ARBA00022729"/>
    </source>
</evidence>
<feature type="region of interest" description="Disordered" evidence="6">
    <location>
        <begin position="918"/>
        <end position="940"/>
    </location>
</feature>
<feature type="region of interest" description="Disordered" evidence="6">
    <location>
        <begin position="797"/>
        <end position="875"/>
    </location>
</feature>
<dbReference type="Proteomes" id="UP000093267">
    <property type="component" value="Plasmid pL11995-8"/>
</dbReference>
<dbReference type="Gene3D" id="3.10.20.470">
    <property type="match status" value="5"/>
</dbReference>
<evidence type="ECO:0000256" key="1">
    <source>
        <dbReference type="ARBA" id="ARBA00022512"/>
    </source>
</evidence>
<feature type="compositionally biased region" description="Polar residues" evidence="6">
    <location>
        <begin position="1661"/>
        <end position="1675"/>
    </location>
</feature>
<geneLocation type="plasmid" evidence="10">
    <name>pl11995-8</name>
</geneLocation>
<dbReference type="OrthoDB" id="2328564at2"/>
<feature type="region of interest" description="Disordered" evidence="6">
    <location>
        <begin position="2064"/>
        <end position="2181"/>
    </location>
</feature>
<dbReference type="Pfam" id="PF00746">
    <property type="entry name" value="Gram_pos_anchor"/>
    <property type="match status" value="1"/>
</dbReference>
<feature type="compositionally biased region" description="Polar residues" evidence="6">
    <location>
        <begin position="1380"/>
        <end position="1400"/>
    </location>
</feature>
<feature type="compositionally biased region" description="Basic and acidic residues" evidence="6">
    <location>
        <begin position="1780"/>
        <end position="1789"/>
    </location>
</feature>
<evidence type="ECO:0000313" key="10">
    <source>
        <dbReference type="Proteomes" id="UP000093267"/>
    </source>
</evidence>
<feature type="compositionally biased region" description="Low complexity" evidence="6">
    <location>
        <begin position="1703"/>
        <end position="1718"/>
    </location>
</feature>
<dbReference type="NCBIfam" id="TIGR03715">
    <property type="entry name" value="KxYKxGKxW"/>
    <property type="match status" value="1"/>
</dbReference>
<feature type="region of interest" description="Disordered" evidence="6">
    <location>
        <begin position="1640"/>
        <end position="1675"/>
    </location>
</feature>
<feature type="compositionally biased region" description="Low complexity" evidence="6">
    <location>
        <begin position="860"/>
        <end position="875"/>
    </location>
</feature>
<feature type="transmembrane region" description="Helical" evidence="7">
    <location>
        <begin position="2186"/>
        <end position="2205"/>
    </location>
</feature>
<dbReference type="InterPro" id="IPR022263">
    <property type="entry name" value="KxYKxGKxW"/>
</dbReference>
<dbReference type="InterPro" id="IPR019931">
    <property type="entry name" value="LPXTG_anchor"/>
</dbReference>
<dbReference type="Pfam" id="PF17966">
    <property type="entry name" value="Muc_B2"/>
    <property type="match status" value="6"/>
</dbReference>
<dbReference type="EMBL" id="CP014932">
    <property type="protein sequence ID" value="ANZ68756.1"/>
    <property type="molecule type" value="Genomic_DNA"/>
</dbReference>
<keyword evidence="4" id="KW-0677">Repeat</keyword>
<keyword evidence="5" id="KW-0572">Peptidoglycan-anchor</keyword>
<keyword evidence="1" id="KW-0134">Cell wall</keyword>
<dbReference type="Gene3D" id="2.60.40.4300">
    <property type="match status" value="6"/>
</dbReference>
<dbReference type="PROSITE" id="PS50847">
    <property type="entry name" value="GRAM_POS_ANCHORING"/>
    <property type="match status" value="1"/>
</dbReference>
<feature type="region of interest" description="Disordered" evidence="6">
    <location>
        <begin position="1908"/>
        <end position="1940"/>
    </location>
</feature>
<dbReference type="PANTHER" id="PTHR10068">
    <property type="entry name" value="BONE MARROW PROTEOGLYCAN"/>
    <property type="match status" value="1"/>
</dbReference>
<feature type="compositionally biased region" description="Low complexity" evidence="6">
    <location>
        <begin position="1422"/>
        <end position="1437"/>
    </location>
</feature>
<dbReference type="InterPro" id="IPR056573">
    <property type="entry name" value="Lectin_L-type_dom"/>
</dbReference>
<feature type="compositionally biased region" description="Polar residues" evidence="6">
    <location>
        <begin position="2087"/>
        <end position="2121"/>
    </location>
</feature>
<keyword evidence="3" id="KW-0732">Signal</keyword>
<keyword evidence="10" id="KW-1185">Reference proteome</keyword>
<keyword evidence="7" id="KW-0472">Membrane</keyword>
<feature type="compositionally biased region" description="Low complexity" evidence="6">
    <location>
        <begin position="1141"/>
        <end position="1156"/>
    </location>
</feature>
<feature type="region of interest" description="Disordered" evidence="6">
    <location>
        <begin position="1199"/>
        <end position="1221"/>
    </location>
</feature>
<keyword evidence="2" id="KW-0964">Secreted</keyword>
<feature type="compositionally biased region" description="Polar residues" evidence="6">
    <location>
        <begin position="46"/>
        <end position="220"/>
    </location>
</feature>
<evidence type="ECO:0000256" key="5">
    <source>
        <dbReference type="ARBA" id="ARBA00023088"/>
    </source>
</evidence>
<dbReference type="Pfam" id="PF06458">
    <property type="entry name" value="MucBP"/>
    <property type="match status" value="2"/>
</dbReference>
<organism evidence="9 10">
    <name type="scientific">Secundilactobacillus paracollinoides</name>
    <dbReference type="NCBI Taxonomy" id="240427"/>
    <lineage>
        <taxon>Bacteria</taxon>
        <taxon>Bacillati</taxon>
        <taxon>Bacillota</taxon>
        <taxon>Bacilli</taxon>
        <taxon>Lactobacillales</taxon>
        <taxon>Lactobacillaceae</taxon>
        <taxon>Secundilactobacillus</taxon>
    </lineage>
</organism>
<dbReference type="PANTHER" id="PTHR10068:SF14">
    <property type="entry name" value="CELL WALL ADHESIN EAP1"/>
    <property type="match status" value="1"/>
</dbReference>
<feature type="compositionally biased region" description="Low complexity" evidence="6">
    <location>
        <begin position="1908"/>
        <end position="1923"/>
    </location>
</feature>
<feature type="domain" description="Gram-positive cocci surface proteins LPxTG" evidence="8">
    <location>
        <begin position="2173"/>
        <end position="2211"/>
    </location>
</feature>
<evidence type="ECO:0000256" key="6">
    <source>
        <dbReference type="SAM" id="MobiDB-lite"/>
    </source>
</evidence>
<protein>
    <recommendedName>
        <fullName evidence="8">Gram-positive cocci surface proteins LPxTG domain-containing protein</fullName>
    </recommendedName>
</protein>
<dbReference type="Gene3D" id="2.60.120.200">
    <property type="match status" value="1"/>
</dbReference>
<dbReference type="SUPFAM" id="SSF49899">
    <property type="entry name" value="Concanavalin A-like lectins/glucanases"/>
    <property type="match status" value="1"/>
</dbReference>
<evidence type="ECO:0000313" key="9">
    <source>
        <dbReference type="EMBL" id="ANZ68756.1"/>
    </source>
</evidence>
<dbReference type="InterPro" id="IPR013320">
    <property type="entry name" value="ConA-like_dom_sf"/>
</dbReference>
<keyword evidence="7" id="KW-0812">Transmembrane</keyword>
<gene>
    <name evidence="9" type="ORF">AYR63_16650</name>
</gene>
<name>A0A1B2J382_9LACO</name>
<dbReference type="Gene3D" id="3.10.20.320">
    <property type="entry name" value="Putative peptidoglycan bound protein (lpxtg motif)"/>
    <property type="match status" value="2"/>
</dbReference>
<keyword evidence="7" id="KW-1133">Transmembrane helix</keyword>
<dbReference type="Pfam" id="PF17965">
    <property type="entry name" value="MucBP_2"/>
    <property type="match status" value="5"/>
</dbReference>
<feature type="compositionally biased region" description="Low complexity" evidence="6">
    <location>
        <begin position="2131"/>
        <end position="2146"/>
    </location>
</feature>
<evidence type="ECO:0000256" key="7">
    <source>
        <dbReference type="SAM" id="Phobius"/>
    </source>
</evidence>
<feature type="region of interest" description="Disordered" evidence="6">
    <location>
        <begin position="1359"/>
        <end position="1437"/>
    </location>
</feature>
<proteinExistence type="predicted"/>
<dbReference type="Pfam" id="PF18483">
    <property type="entry name" value="Lectin_L-type_dom"/>
    <property type="match status" value="1"/>
</dbReference>
<dbReference type="InterPro" id="IPR009459">
    <property type="entry name" value="MucBP_dom"/>
</dbReference>
<dbReference type="CDD" id="cd01951">
    <property type="entry name" value="lectin_L-type"/>
    <property type="match status" value="1"/>
</dbReference>
<dbReference type="InterPro" id="IPR041558">
    <property type="entry name" value="MucBP_2"/>
</dbReference>
<feature type="region of interest" description="Disordered" evidence="6">
    <location>
        <begin position="1688"/>
        <end position="1718"/>
    </location>
</feature>
<evidence type="ECO:0000259" key="8">
    <source>
        <dbReference type="PROSITE" id="PS50847"/>
    </source>
</evidence>
<feature type="region of interest" description="Disordered" evidence="6">
    <location>
        <begin position="1078"/>
        <end position="1156"/>
    </location>
</feature>
<keyword evidence="9" id="KW-0614">Plasmid</keyword>
<feature type="region of interest" description="Disordered" evidence="6">
    <location>
        <begin position="1760"/>
        <end position="1792"/>
    </location>
</feature>